<feature type="domain" description="MACPF-like" evidence="2">
    <location>
        <begin position="363"/>
        <end position="580"/>
    </location>
</feature>
<dbReference type="InterPro" id="IPR054586">
    <property type="entry name" value="MACPF_1_fungal"/>
</dbReference>
<comment type="caution">
    <text evidence="3">The sequence shown here is derived from an EMBL/GenBank/DDBJ whole genome shotgun (WGS) entry which is preliminary data.</text>
</comment>
<gene>
    <name evidence="3" type="ORF">Plec18167_003767</name>
</gene>
<keyword evidence="4" id="KW-1185">Reference proteome</keyword>
<proteinExistence type="predicted"/>
<name>A0ABR3XXP2_9EURO</name>
<dbReference type="Proteomes" id="UP001583193">
    <property type="component" value="Unassembled WGS sequence"/>
</dbReference>
<evidence type="ECO:0000256" key="1">
    <source>
        <dbReference type="SAM" id="MobiDB-lite"/>
    </source>
</evidence>
<feature type="region of interest" description="Disordered" evidence="1">
    <location>
        <begin position="160"/>
        <end position="202"/>
    </location>
</feature>
<dbReference type="EMBL" id="JAVDPF010000009">
    <property type="protein sequence ID" value="KAL1880363.1"/>
    <property type="molecule type" value="Genomic_DNA"/>
</dbReference>
<organism evidence="3 4">
    <name type="scientific">Paecilomyces lecythidis</name>
    <dbReference type="NCBI Taxonomy" id="3004212"/>
    <lineage>
        <taxon>Eukaryota</taxon>
        <taxon>Fungi</taxon>
        <taxon>Dikarya</taxon>
        <taxon>Ascomycota</taxon>
        <taxon>Pezizomycotina</taxon>
        <taxon>Eurotiomycetes</taxon>
        <taxon>Eurotiomycetidae</taxon>
        <taxon>Eurotiales</taxon>
        <taxon>Thermoascaceae</taxon>
        <taxon>Paecilomyces</taxon>
    </lineage>
</organism>
<sequence>MVLDLRVSRLYAINDHIGARNSVLSAQAELENAGSLNSETPLHMTLHQFIFDTKQNQPSTNHHQFLMSLAQQPSAALGSTILRVYSYEPGTKSTKQKKTLELPSDQDLSKITLEFIRGLLVEKKVFDSPDVKAPFCDIVGAEMDDSMTFSVYLDQFHDEEKKNDDEQGDEQQGDDGKNGENAGEQEVAGGKHPIGKSNKQEATSPAVKFLKVYYKKRKVQGKMDDTAKEFLKKQLDLKLQSAPKLKDLRAKLLSSAFSADSWKASTDGKRSVAANLNERDWSVITRTNCLLSGFKLIFESKPAKKDKSGQVVKEARMARIFDDYEVAAPPSEATGGKGSTTNGEPLNLSFRIPRFQVEDSSYVNVTETNTEVQSSLAKSSFSESSMEASAGGGFWGVSAAVKAGFAKEGKEQNLTANSEKEDQIHITYNFPRVTLFLDANSLELTAEVKDDIAKVKNQPTLEAFREKYGDVFSRRVRLGGKLTSTSHLKSEAQSKKEQLENSLKIAAAASFSGPYGSASAEGSSSSGDNNDQDISTQELSNNLSWEASGGDTTLCNDPPKWCGTVGSFYNWRVVEYDDPISLPKFISTFKGFEDVEQKFDIAAGYEPLETGKHVYIDVKLFEEKTGLPLIASTEVNPLHCAVEKIIQAHPNESPSFGTSKDDLLRQISAGGVFIDSAKSDKKEQIWTLARWAKKGDDGKHHPYGVKTYLFNKSIRKGLKYLGVTDAISRTDASGFLHPTDESQKAWFTLQQPSGTAPKIGPIRTGDIVELRVRDKGDSADLGFLMKSKYVVDDDDELAREINQEIQRVPGFAPRKEVAASLDNQTVNEDDGRFLRFRVEVVQS</sequence>
<reference evidence="3 4" key="1">
    <citation type="journal article" date="2024" name="IMA Fungus">
        <title>IMA Genome - F19 : A genome assembly and annotation guide to empower mycologists, including annotated draft genome sequences of Ceratocystis pirilliformis, Diaporthe australafricana, Fusarium ophioides, Paecilomyces lecythidis, and Sporothrix stenoceras.</title>
        <authorList>
            <person name="Aylward J."/>
            <person name="Wilson A.M."/>
            <person name="Visagie C.M."/>
            <person name="Spraker J."/>
            <person name="Barnes I."/>
            <person name="Buitendag C."/>
            <person name="Ceriani C."/>
            <person name="Del Mar Angel L."/>
            <person name="du Plessis D."/>
            <person name="Fuchs T."/>
            <person name="Gasser K."/>
            <person name="Kramer D."/>
            <person name="Li W."/>
            <person name="Munsamy K."/>
            <person name="Piso A."/>
            <person name="Price J.L."/>
            <person name="Sonnekus B."/>
            <person name="Thomas C."/>
            <person name="van der Nest A."/>
            <person name="van Dijk A."/>
            <person name="van Heerden A."/>
            <person name="van Vuuren N."/>
            <person name="Yilmaz N."/>
            <person name="Duong T.A."/>
            <person name="van der Merwe N.A."/>
            <person name="Wingfield M.J."/>
            <person name="Wingfield B.D."/>
        </authorList>
    </citation>
    <scope>NUCLEOTIDE SEQUENCE [LARGE SCALE GENOMIC DNA]</scope>
    <source>
        <strain evidence="3 4">CMW 18167</strain>
    </source>
</reference>
<dbReference type="Pfam" id="PF22693">
    <property type="entry name" value="MACPF_1"/>
    <property type="match status" value="1"/>
</dbReference>
<accession>A0ABR3XXP2</accession>
<protein>
    <recommendedName>
        <fullName evidence="2">MACPF-like domain-containing protein</fullName>
    </recommendedName>
</protein>
<evidence type="ECO:0000313" key="4">
    <source>
        <dbReference type="Proteomes" id="UP001583193"/>
    </source>
</evidence>
<evidence type="ECO:0000259" key="2">
    <source>
        <dbReference type="Pfam" id="PF22693"/>
    </source>
</evidence>
<evidence type="ECO:0000313" key="3">
    <source>
        <dbReference type="EMBL" id="KAL1880363.1"/>
    </source>
</evidence>